<keyword evidence="1" id="KW-0489">Methyltransferase</keyword>
<dbReference type="GO" id="GO:0032259">
    <property type="term" value="P:methylation"/>
    <property type="evidence" value="ECO:0007669"/>
    <property type="project" value="UniProtKB-KW"/>
</dbReference>
<evidence type="ECO:0000256" key="4">
    <source>
        <dbReference type="ARBA" id="ARBA00041833"/>
    </source>
</evidence>
<dbReference type="GO" id="GO:0032981">
    <property type="term" value="P:mitochondrial respiratory chain complex I assembly"/>
    <property type="evidence" value="ECO:0007669"/>
    <property type="project" value="TreeGrafter"/>
</dbReference>
<name>A0AAD9PET6_RIDPI</name>
<dbReference type="GO" id="GO:0005739">
    <property type="term" value="C:mitochondrion"/>
    <property type="evidence" value="ECO:0007669"/>
    <property type="project" value="TreeGrafter"/>
</dbReference>
<evidence type="ECO:0000256" key="2">
    <source>
        <dbReference type="ARBA" id="ARBA00022679"/>
    </source>
</evidence>
<comment type="caution">
    <text evidence="7">The sequence shown here is derived from an EMBL/GenBank/DDBJ whole genome shotgun (WGS) entry which is preliminary data.</text>
</comment>
<dbReference type="Gene3D" id="3.40.50.150">
    <property type="entry name" value="Vaccinia Virus protein VP39"/>
    <property type="match status" value="1"/>
</dbReference>
<dbReference type="GO" id="GO:0008757">
    <property type="term" value="F:S-adenosylmethionine-dependent methyltransferase activity"/>
    <property type="evidence" value="ECO:0007669"/>
    <property type="project" value="InterPro"/>
</dbReference>
<gene>
    <name evidence="7" type="ORF">NP493_12g02019</name>
</gene>
<evidence type="ECO:0000313" key="8">
    <source>
        <dbReference type="Proteomes" id="UP001209878"/>
    </source>
</evidence>
<keyword evidence="2" id="KW-0808">Transferase</keyword>
<dbReference type="AlphaFoldDB" id="A0AAD9PET6"/>
<sequence length="370" mass="41691">MQRLCISGIRQFGGVVSRTCKTAYIGFESNAAYTIPRVGRLQNRFDAIRCFNADARPETVMNVFDRKAKRTQKNISALSKDYELYEYLREEVGWRMADRICDVKRKFNVAVDVGCGRGYIAKNVYEDMVGLLYQCDMAENVLRQSDVSPEVPTIRVHCDEEFFPFKLNSLDLAISSLSLHWVNDLPGVFKQIFGALKPDGCFMGAIFGGDTLYELRVSLQLAEMEREGGFSPHISPFTAPQDLGNLLQRSGFNMLTIDTDEIVVNYPSMFELMGDLKGMGENGCSWSRKPMLHRETMMAAAAIYEEMYAHKDKEGVPATFQILSFIGWKPDPSQAKPAQRGSGQVSLKDIDKLDELVKKLEEKNSKDGTT</sequence>
<dbReference type="Proteomes" id="UP001209878">
    <property type="component" value="Unassembled WGS sequence"/>
</dbReference>
<accession>A0AAD9PET6</accession>
<dbReference type="CDD" id="cd02440">
    <property type="entry name" value="AdoMet_MTases"/>
    <property type="match status" value="1"/>
</dbReference>
<dbReference type="PANTHER" id="PTHR13090">
    <property type="entry name" value="ARGININE-HYDROXYLASE NDUFAF5, MITOCHONDRIAL"/>
    <property type="match status" value="1"/>
</dbReference>
<reference evidence="7" key="1">
    <citation type="journal article" date="2023" name="Mol. Biol. Evol.">
        <title>Third-Generation Sequencing Reveals the Adaptive Role of the Epigenome in Three Deep-Sea Polychaetes.</title>
        <authorList>
            <person name="Perez M."/>
            <person name="Aroh O."/>
            <person name="Sun Y."/>
            <person name="Lan Y."/>
            <person name="Juniper S.K."/>
            <person name="Young C.R."/>
            <person name="Angers B."/>
            <person name="Qian P.Y."/>
        </authorList>
    </citation>
    <scope>NUCLEOTIDE SEQUENCE</scope>
    <source>
        <strain evidence="7">R07B-5</strain>
    </source>
</reference>
<dbReference type="SUPFAM" id="SSF53335">
    <property type="entry name" value="S-adenosyl-L-methionine-dependent methyltransferases"/>
    <property type="match status" value="1"/>
</dbReference>
<dbReference type="InterPro" id="IPR050602">
    <property type="entry name" value="Malonyl-ACP_OMT"/>
</dbReference>
<organism evidence="7 8">
    <name type="scientific">Ridgeia piscesae</name>
    <name type="common">Tubeworm</name>
    <dbReference type="NCBI Taxonomy" id="27915"/>
    <lineage>
        <taxon>Eukaryota</taxon>
        <taxon>Metazoa</taxon>
        <taxon>Spiralia</taxon>
        <taxon>Lophotrochozoa</taxon>
        <taxon>Annelida</taxon>
        <taxon>Polychaeta</taxon>
        <taxon>Sedentaria</taxon>
        <taxon>Canalipalpata</taxon>
        <taxon>Sabellida</taxon>
        <taxon>Siboglinidae</taxon>
        <taxon>Ridgeia</taxon>
    </lineage>
</organism>
<dbReference type="InterPro" id="IPR013216">
    <property type="entry name" value="Methyltransf_11"/>
</dbReference>
<feature type="domain" description="Methyltransferase type 11" evidence="6">
    <location>
        <begin position="111"/>
        <end position="202"/>
    </location>
</feature>
<proteinExistence type="predicted"/>
<evidence type="ECO:0000313" key="7">
    <source>
        <dbReference type="EMBL" id="KAK2193460.1"/>
    </source>
</evidence>
<evidence type="ECO:0000259" key="6">
    <source>
        <dbReference type="Pfam" id="PF08241"/>
    </source>
</evidence>
<evidence type="ECO:0000256" key="1">
    <source>
        <dbReference type="ARBA" id="ARBA00022603"/>
    </source>
</evidence>
<dbReference type="EMBL" id="JAODUO010000012">
    <property type="protein sequence ID" value="KAK2193460.1"/>
    <property type="molecule type" value="Genomic_DNA"/>
</dbReference>
<dbReference type="PANTHER" id="PTHR13090:SF1">
    <property type="entry name" value="ARGININE-HYDROXYLASE NDUFAF5, MITOCHONDRIAL"/>
    <property type="match status" value="1"/>
</dbReference>
<keyword evidence="8" id="KW-1185">Reference proteome</keyword>
<dbReference type="InterPro" id="IPR029063">
    <property type="entry name" value="SAM-dependent_MTases_sf"/>
</dbReference>
<dbReference type="Pfam" id="PF08241">
    <property type="entry name" value="Methyltransf_11"/>
    <property type="match status" value="1"/>
</dbReference>
<evidence type="ECO:0000256" key="5">
    <source>
        <dbReference type="ARBA" id="ARBA00042549"/>
    </source>
</evidence>
<protein>
    <recommendedName>
        <fullName evidence="3">Arginine-hydroxylase NDUFAF5, mitochondrial</fullName>
    </recommendedName>
    <alternativeName>
        <fullName evidence="4">NADH dehydrogenase [ubiquinone] 1 alpha subcomplex assembly factor 5</fullName>
    </alternativeName>
    <alternativeName>
        <fullName evidence="5">Putative methyltransferase NDUFAF5</fullName>
    </alternativeName>
</protein>
<evidence type="ECO:0000256" key="3">
    <source>
        <dbReference type="ARBA" id="ARBA00040937"/>
    </source>
</evidence>